<protein>
    <submittedName>
        <fullName evidence="2">3-oxoadipate enol-lactone hydrolase</fullName>
    </submittedName>
</protein>
<accession>A0A6A5XHQ9</accession>
<proteinExistence type="predicted"/>
<reference evidence="2" key="1">
    <citation type="journal article" date="2020" name="Stud. Mycol.">
        <title>101 Dothideomycetes genomes: a test case for predicting lifestyles and emergence of pathogens.</title>
        <authorList>
            <person name="Haridas S."/>
            <person name="Albert R."/>
            <person name="Binder M."/>
            <person name="Bloem J."/>
            <person name="Labutti K."/>
            <person name="Salamov A."/>
            <person name="Andreopoulos B."/>
            <person name="Baker S."/>
            <person name="Barry K."/>
            <person name="Bills G."/>
            <person name="Bluhm B."/>
            <person name="Cannon C."/>
            <person name="Castanera R."/>
            <person name="Culley D."/>
            <person name="Daum C."/>
            <person name="Ezra D."/>
            <person name="Gonzalez J."/>
            <person name="Henrissat B."/>
            <person name="Kuo A."/>
            <person name="Liang C."/>
            <person name="Lipzen A."/>
            <person name="Lutzoni F."/>
            <person name="Magnuson J."/>
            <person name="Mondo S."/>
            <person name="Nolan M."/>
            <person name="Ohm R."/>
            <person name="Pangilinan J."/>
            <person name="Park H.-J."/>
            <person name="Ramirez L."/>
            <person name="Alfaro M."/>
            <person name="Sun H."/>
            <person name="Tritt A."/>
            <person name="Yoshinaga Y."/>
            <person name="Zwiers L.-H."/>
            <person name="Turgeon B."/>
            <person name="Goodwin S."/>
            <person name="Spatafora J."/>
            <person name="Crous P."/>
            <person name="Grigoriev I."/>
        </authorList>
    </citation>
    <scope>NUCLEOTIDE SEQUENCE</scope>
    <source>
        <strain evidence="2">CBS 175.79</strain>
    </source>
</reference>
<dbReference type="Pfam" id="PF12146">
    <property type="entry name" value="Hydrolase_4"/>
    <property type="match status" value="1"/>
</dbReference>
<dbReference type="OrthoDB" id="408373at2759"/>
<dbReference type="Gene3D" id="3.40.50.1820">
    <property type="entry name" value="alpha/beta hydrolase"/>
    <property type="match status" value="1"/>
</dbReference>
<dbReference type="EMBL" id="ML978073">
    <property type="protein sequence ID" value="KAF2012351.1"/>
    <property type="molecule type" value="Genomic_DNA"/>
</dbReference>
<dbReference type="RefSeq" id="XP_033380690.1">
    <property type="nucleotide sequence ID" value="XM_033528921.1"/>
</dbReference>
<dbReference type="Proteomes" id="UP000799778">
    <property type="component" value="Unassembled WGS sequence"/>
</dbReference>
<evidence type="ECO:0000313" key="3">
    <source>
        <dbReference type="Proteomes" id="UP000799778"/>
    </source>
</evidence>
<name>A0A6A5XHQ9_9PLEO</name>
<keyword evidence="2" id="KW-0378">Hydrolase</keyword>
<keyword evidence="3" id="KW-1185">Reference proteome</keyword>
<dbReference type="SUPFAM" id="SSF53474">
    <property type="entry name" value="alpha/beta-Hydrolases"/>
    <property type="match status" value="1"/>
</dbReference>
<dbReference type="PRINTS" id="PR00111">
    <property type="entry name" value="ABHYDROLASE"/>
</dbReference>
<sequence>MPFLQLESKRIHYTDLKPSSGNAPRETFIFHHGLGSSQNYYHAVALELQSHDFRCILFDTTGAGRSPYTYVEQSIETLSGDVIGILDALEVDKAVVVGHSMGGIVAANLAAERSDRVVATILIGPVYPSPAAGPVFAQRIQTVESSGMEAMANAIPSAATGAKASPVARAMIRELLLAQDPAGYISNCRIIVNAKRPNYEGIKVPVLILAGGEDKSAPLEGCRRMFGEMGATEEKRLEVLEGIGHWHCLEDWEDVARRILAFYHDIQ</sequence>
<dbReference type="InterPro" id="IPR000073">
    <property type="entry name" value="AB_hydrolase_1"/>
</dbReference>
<dbReference type="InterPro" id="IPR029058">
    <property type="entry name" value="AB_hydrolase_fold"/>
</dbReference>
<dbReference type="GO" id="GO:0016020">
    <property type="term" value="C:membrane"/>
    <property type="evidence" value="ECO:0007669"/>
    <property type="project" value="TreeGrafter"/>
</dbReference>
<dbReference type="InterPro" id="IPR022742">
    <property type="entry name" value="Hydrolase_4"/>
</dbReference>
<dbReference type="PANTHER" id="PTHR43798">
    <property type="entry name" value="MONOACYLGLYCEROL LIPASE"/>
    <property type="match status" value="1"/>
</dbReference>
<organism evidence="2 3">
    <name type="scientific">Aaosphaeria arxii CBS 175.79</name>
    <dbReference type="NCBI Taxonomy" id="1450172"/>
    <lineage>
        <taxon>Eukaryota</taxon>
        <taxon>Fungi</taxon>
        <taxon>Dikarya</taxon>
        <taxon>Ascomycota</taxon>
        <taxon>Pezizomycotina</taxon>
        <taxon>Dothideomycetes</taxon>
        <taxon>Pleosporomycetidae</taxon>
        <taxon>Pleosporales</taxon>
        <taxon>Pleosporales incertae sedis</taxon>
        <taxon>Aaosphaeria</taxon>
    </lineage>
</organism>
<gene>
    <name evidence="2" type="ORF">BU24DRAFT_426224</name>
</gene>
<dbReference type="GO" id="GO:0047372">
    <property type="term" value="F:monoacylglycerol lipase activity"/>
    <property type="evidence" value="ECO:0007669"/>
    <property type="project" value="TreeGrafter"/>
</dbReference>
<dbReference type="PANTHER" id="PTHR43798:SF5">
    <property type="entry name" value="MONOACYLGLYCEROL LIPASE ABHD6"/>
    <property type="match status" value="1"/>
</dbReference>
<dbReference type="AlphaFoldDB" id="A0A6A5XHQ9"/>
<evidence type="ECO:0000313" key="2">
    <source>
        <dbReference type="EMBL" id="KAF2012351.1"/>
    </source>
</evidence>
<feature type="domain" description="Serine aminopeptidase S33" evidence="1">
    <location>
        <begin position="23"/>
        <end position="246"/>
    </location>
</feature>
<dbReference type="GeneID" id="54286318"/>
<dbReference type="InterPro" id="IPR050266">
    <property type="entry name" value="AB_hydrolase_sf"/>
</dbReference>
<evidence type="ECO:0000259" key="1">
    <source>
        <dbReference type="Pfam" id="PF12146"/>
    </source>
</evidence>
<dbReference type="GO" id="GO:0046464">
    <property type="term" value="P:acylglycerol catabolic process"/>
    <property type="evidence" value="ECO:0007669"/>
    <property type="project" value="TreeGrafter"/>
</dbReference>